<dbReference type="Gene3D" id="1.10.1740.10">
    <property type="match status" value="1"/>
</dbReference>
<evidence type="ECO:0000256" key="4">
    <source>
        <dbReference type="ARBA" id="ARBA00023163"/>
    </source>
</evidence>
<dbReference type="GO" id="GO:0003677">
    <property type="term" value="F:DNA binding"/>
    <property type="evidence" value="ECO:0007669"/>
    <property type="project" value="InterPro"/>
</dbReference>
<organism evidence="6 7">
    <name type="scientific">Streptomyces regalis</name>
    <dbReference type="NCBI Taxonomy" id="68262"/>
    <lineage>
        <taxon>Bacteria</taxon>
        <taxon>Bacillati</taxon>
        <taxon>Actinomycetota</taxon>
        <taxon>Actinomycetes</taxon>
        <taxon>Kitasatosporales</taxon>
        <taxon>Streptomycetaceae</taxon>
        <taxon>Streptomyces</taxon>
    </lineage>
</organism>
<dbReference type="SUPFAM" id="SSF88946">
    <property type="entry name" value="Sigma2 domain of RNA polymerase sigma factors"/>
    <property type="match status" value="1"/>
</dbReference>
<comment type="similarity">
    <text evidence="1">Belongs to the sigma-70 factor family. ECF subfamily.</text>
</comment>
<dbReference type="EMBL" id="LLZG01000030">
    <property type="protein sequence ID" value="KUL43779.1"/>
    <property type="molecule type" value="Genomic_DNA"/>
</dbReference>
<comment type="caution">
    <text evidence="6">The sequence shown here is derived from an EMBL/GenBank/DDBJ whole genome shotgun (WGS) entry which is preliminary data.</text>
</comment>
<dbReference type="SUPFAM" id="SSF88659">
    <property type="entry name" value="Sigma3 and sigma4 domains of RNA polymerase sigma factors"/>
    <property type="match status" value="1"/>
</dbReference>
<protein>
    <recommendedName>
        <fullName evidence="5">RNA polymerase sigma factor 70 region 4 type 2 domain-containing protein</fullName>
    </recommendedName>
</protein>
<dbReference type="InterPro" id="IPR013324">
    <property type="entry name" value="RNA_pol_sigma_r3/r4-like"/>
</dbReference>
<sequence>MAAGWHRRWRHPKPRDTELTAALDRARRGRETGFVSVYRQLHPGLLGYLTAQLGDDTAAAEAADAVWRTIAHEVFSFQGDGTDLRVWAASLAHRQVHDQHRRPGHAGVGAGGSADFRRVVSALPPDLADALLLRMVVGLDEAGAARVLGASAPSVEAAAHSAARLVADCLASGPAPGAPRTEWACAWC</sequence>
<reference evidence="7" key="1">
    <citation type="submission" date="2015-10" db="EMBL/GenBank/DDBJ databases">
        <authorList>
            <person name="Ju K.-S."/>
            <person name="Doroghazi J.R."/>
            <person name="Metcalf W.W."/>
        </authorList>
    </citation>
    <scope>NUCLEOTIDE SEQUENCE [LARGE SCALE GENOMIC DNA]</scope>
    <source>
        <strain evidence="7">NRRL 3151</strain>
    </source>
</reference>
<evidence type="ECO:0000259" key="5">
    <source>
        <dbReference type="Pfam" id="PF08281"/>
    </source>
</evidence>
<keyword evidence="2" id="KW-0805">Transcription regulation</keyword>
<dbReference type="InterPro" id="IPR013249">
    <property type="entry name" value="RNA_pol_sigma70_r4_t2"/>
</dbReference>
<evidence type="ECO:0000313" key="6">
    <source>
        <dbReference type="EMBL" id="KUL43779.1"/>
    </source>
</evidence>
<gene>
    <name evidence="6" type="ORF">ADL12_06835</name>
</gene>
<evidence type="ECO:0000313" key="7">
    <source>
        <dbReference type="Proteomes" id="UP000053923"/>
    </source>
</evidence>
<dbReference type="GO" id="GO:0016987">
    <property type="term" value="F:sigma factor activity"/>
    <property type="evidence" value="ECO:0007669"/>
    <property type="project" value="UniProtKB-KW"/>
</dbReference>
<dbReference type="Proteomes" id="UP000053923">
    <property type="component" value="Unassembled WGS sequence"/>
</dbReference>
<dbReference type="Gene3D" id="1.10.10.10">
    <property type="entry name" value="Winged helix-like DNA-binding domain superfamily/Winged helix DNA-binding domain"/>
    <property type="match status" value="1"/>
</dbReference>
<dbReference type="RefSeq" id="WP_062699597.1">
    <property type="nucleotide sequence ID" value="NZ_LLZG01000030.1"/>
</dbReference>
<evidence type="ECO:0000256" key="1">
    <source>
        <dbReference type="ARBA" id="ARBA00010641"/>
    </source>
</evidence>
<dbReference type="InterPro" id="IPR013325">
    <property type="entry name" value="RNA_pol_sigma_r2"/>
</dbReference>
<evidence type="ECO:0000256" key="2">
    <source>
        <dbReference type="ARBA" id="ARBA00023015"/>
    </source>
</evidence>
<evidence type="ECO:0000256" key="3">
    <source>
        <dbReference type="ARBA" id="ARBA00023082"/>
    </source>
</evidence>
<dbReference type="InterPro" id="IPR036388">
    <property type="entry name" value="WH-like_DNA-bd_sf"/>
</dbReference>
<name>A0A0X3VG52_9ACTN</name>
<accession>A0A0X3VG52</accession>
<proteinExistence type="inferred from homology"/>
<dbReference type="AlphaFoldDB" id="A0A0X3VG52"/>
<feature type="domain" description="RNA polymerase sigma factor 70 region 4 type 2" evidence="5">
    <location>
        <begin position="115"/>
        <end position="162"/>
    </location>
</feature>
<dbReference type="Pfam" id="PF08281">
    <property type="entry name" value="Sigma70_r4_2"/>
    <property type="match status" value="1"/>
</dbReference>
<keyword evidence="4" id="KW-0804">Transcription</keyword>
<keyword evidence="7" id="KW-1185">Reference proteome</keyword>
<dbReference type="GO" id="GO:0006352">
    <property type="term" value="P:DNA-templated transcription initiation"/>
    <property type="evidence" value="ECO:0007669"/>
    <property type="project" value="InterPro"/>
</dbReference>
<keyword evidence="3" id="KW-0731">Sigma factor</keyword>